<dbReference type="EMBL" id="VUJU01000778">
    <property type="protein sequence ID" value="KAF0768398.1"/>
    <property type="molecule type" value="Genomic_DNA"/>
</dbReference>
<protein>
    <submittedName>
        <fullName evidence="1">Uncharacterized protein</fullName>
    </submittedName>
</protein>
<evidence type="ECO:0000313" key="2">
    <source>
        <dbReference type="Proteomes" id="UP000478052"/>
    </source>
</evidence>
<evidence type="ECO:0000313" key="1">
    <source>
        <dbReference type="EMBL" id="KAF0768398.1"/>
    </source>
</evidence>
<dbReference type="AlphaFoldDB" id="A0A6G0ZC10"/>
<gene>
    <name evidence="1" type="ORF">FWK35_00012203</name>
</gene>
<comment type="caution">
    <text evidence="1">The sequence shown here is derived from an EMBL/GenBank/DDBJ whole genome shotgun (WGS) entry which is preliminary data.</text>
</comment>
<reference evidence="1 2" key="1">
    <citation type="submission" date="2019-08" db="EMBL/GenBank/DDBJ databases">
        <title>Whole genome of Aphis craccivora.</title>
        <authorList>
            <person name="Voronova N.V."/>
            <person name="Shulinski R.S."/>
            <person name="Bandarenka Y.V."/>
            <person name="Zhorov D.G."/>
            <person name="Warner D."/>
        </authorList>
    </citation>
    <scope>NUCLEOTIDE SEQUENCE [LARGE SCALE GENOMIC DNA]</scope>
    <source>
        <strain evidence="1">180601</strain>
        <tissue evidence="1">Whole Body</tissue>
    </source>
</reference>
<proteinExistence type="predicted"/>
<accession>A0A6G0ZC10</accession>
<sequence length="190" mass="22382">MLQFQTLGVVSDGKVNILGTLWRSKVNIFQQFSKNSKKNDGKTGIFTTKPLVLWGVKSKKFSVVFKSVRKNPKKVTEKWEFLHKTSFRPNRFFYVVVIQKIITLNFQKMLTFFDIDKKIFNAQKFKFLRNLSKTRKFARNSIGVFFTVEKFFLAQSNSNIDKNLSKPSIFTNYFVVAKKLEFWYIQAIKT</sequence>
<dbReference type="Proteomes" id="UP000478052">
    <property type="component" value="Unassembled WGS sequence"/>
</dbReference>
<keyword evidence="2" id="KW-1185">Reference proteome</keyword>
<name>A0A6G0ZC10_APHCR</name>
<organism evidence="1 2">
    <name type="scientific">Aphis craccivora</name>
    <name type="common">Cowpea aphid</name>
    <dbReference type="NCBI Taxonomy" id="307492"/>
    <lineage>
        <taxon>Eukaryota</taxon>
        <taxon>Metazoa</taxon>
        <taxon>Ecdysozoa</taxon>
        <taxon>Arthropoda</taxon>
        <taxon>Hexapoda</taxon>
        <taxon>Insecta</taxon>
        <taxon>Pterygota</taxon>
        <taxon>Neoptera</taxon>
        <taxon>Paraneoptera</taxon>
        <taxon>Hemiptera</taxon>
        <taxon>Sternorrhyncha</taxon>
        <taxon>Aphidomorpha</taxon>
        <taxon>Aphidoidea</taxon>
        <taxon>Aphididae</taxon>
        <taxon>Aphidini</taxon>
        <taxon>Aphis</taxon>
        <taxon>Aphis</taxon>
    </lineage>
</organism>